<accession>A0A7Y9L8S9</accession>
<dbReference type="InterPro" id="IPR024775">
    <property type="entry name" value="DinB-like"/>
</dbReference>
<evidence type="ECO:0000313" key="2">
    <source>
        <dbReference type="EMBL" id="NYE71084.1"/>
    </source>
</evidence>
<dbReference type="RefSeq" id="WP_179750996.1">
    <property type="nucleotide sequence ID" value="NZ_JACCBU010000001.1"/>
</dbReference>
<evidence type="ECO:0000259" key="1">
    <source>
        <dbReference type="Pfam" id="PF12867"/>
    </source>
</evidence>
<dbReference type="InterPro" id="IPR034660">
    <property type="entry name" value="DinB/YfiT-like"/>
</dbReference>
<dbReference type="AlphaFoldDB" id="A0A7Y9L8S9"/>
<sequence length="177" mass="19863">MEPANPTAPLAFQLDVSSMLLDHHLGGLAAEDLDWVPAPTHWTMHRTAAGTWEPDWADVEPDPVPVPTIAWVSWHLIWWWSCTLADIHGHPAPSRTETGWQPDPDWIRAKLAELRTAWSEVLADLTEADLAELSAFPWPADAGRTRLDQLAWVTVEYTKNVAELGQLMMLRRAAPHS</sequence>
<proteinExistence type="predicted"/>
<protein>
    <recommendedName>
        <fullName evidence="1">DinB-like domain-containing protein</fullName>
    </recommendedName>
</protein>
<comment type="caution">
    <text evidence="2">The sequence shown here is derived from an EMBL/GenBank/DDBJ whole genome shotgun (WGS) entry which is preliminary data.</text>
</comment>
<name>A0A7Y9L8S9_9ACTN</name>
<evidence type="ECO:0000313" key="3">
    <source>
        <dbReference type="Proteomes" id="UP000569914"/>
    </source>
</evidence>
<gene>
    <name evidence="2" type="ORF">BKA15_002413</name>
</gene>
<dbReference type="Proteomes" id="UP000569914">
    <property type="component" value="Unassembled WGS sequence"/>
</dbReference>
<dbReference type="Pfam" id="PF12867">
    <property type="entry name" value="DinB_2"/>
    <property type="match status" value="1"/>
</dbReference>
<keyword evidence="3" id="KW-1185">Reference proteome</keyword>
<organism evidence="2 3">
    <name type="scientific">Microlunatus parietis</name>
    <dbReference type="NCBI Taxonomy" id="682979"/>
    <lineage>
        <taxon>Bacteria</taxon>
        <taxon>Bacillati</taxon>
        <taxon>Actinomycetota</taxon>
        <taxon>Actinomycetes</taxon>
        <taxon>Propionibacteriales</taxon>
        <taxon>Propionibacteriaceae</taxon>
        <taxon>Microlunatus</taxon>
    </lineage>
</organism>
<reference evidence="2 3" key="1">
    <citation type="submission" date="2020-07" db="EMBL/GenBank/DDBJ databases">
        <title>Sequencing the genomes of 1000 actinobacteria strains.</title>
        <authorList>
            <person name="Klenk H.-P."/>
        </authorList>
    </citation>
    <scope>NUCLEOTIDE SEQUENCE [LARGE SCALE GENOMIC DNA]</scope>
    <source>
        <strain evidence="2 3">DSM 22083</strain>
    </source>
</reference>
<dbReference type="SUPFAM" id="SSF109854">
    <property type="entry name" value="DinB/YfiT-like putative metalloenzymes"/>
    <property type="match status" value="1"/>
</dbReference>
<dbReference type="EMBL" id="JACCBU010000001">
    <property type="protein sequence ID" value="NYE71084.1"/>
    <property type="molecule type" value="Genomic_DNA"/>
</dbReference>
<dbReference type="Gene3D" id="1.20.120.450">
    <property type="entry name" value="dinb family like domain"/>
    <property type="match status" value="1"/>
</dbReference>
<feature type="domain" description="DinB-like" evidence="1">
    <location>
        <begin position="13"/>
        <end position="162"/>
    </location>
</feature>